<evidence type="ECO:0000256" key="6">
    <source>
        <dbReference type="ARBA" id="ARBA00022837"/>
    </source>
</evidence>
<evidence type="ECO:0000256" key="4">
    <source>
        <dbReference type="ARBA" id="ARBA00022741"/>
    </source>
</evidence>
<feature type="binding site" evidence="8">
    <location>
        <position position="125"/>
    </location>
    <ligand>
        <name>ATP</name>
        <dbReference type="ChEBI" id="CHEBI:30616"/>
    </ligand>
</feature>
<feature type="domain" description="EF-hand" evidence="10">
    <location>
        <begin position="450"/>
        <end position="485"/>
    </location>
</feature>
<dbReference type="SMART" id="SM00220">
    <property type="entry name" value="S_TKc"/>
    <property type="match status" value="1"/>
</dbReference>
<feature type="domain" description="EF-hand" evidence="10">
    <location>
        <begin position="414"/>
        <end position="449"/>
    </location>
</feature>
<keyword evidence="2" id="KW-0808">Transferase</keyword>
<feature type="domain" description="EF-hand" evidence="10">
    <location>
        <begin position="490"/>
        <end position="525"/>
    </location>
</feature>
<dbReference type="SUPFAM" id="SSF56112">
    <property type="entry name" value="Protein kinase-like (PK-like)"/>
    <property type="match status" value="1"/>
</dbReference>
<dbReference type="GO" id="GO:0005524">
    <property type="term" value="F:ATP binding"/>
    <property type="evidence" value="ECO:0007669"/>
    <property type="project" value="UniProtKB-UniRule"/>
</dbReference>
<dbReference type="Gene3D" id="1.10.238.10">
    <property type="entry name" value="EF-hand"/>
    <property type="match status" value="1"/>
</dbReference>
<gene>
    <name evidence="11" type="ORF">CVIRNUC_009666</name>
</gene>
<dbReference type="EMBL" id="CAUYUE010000014">
    <property type="protein sequence ID" value="CAK0786453.1"/>
    <property type="molecule type" value="Genomic_DNA"/>
</dbReference>
<dbReference type="PROSITE" id="PS00107">
    <property type="entry name" value="PROTEIN_KINASE_ATP"/>
    <property type="match status" value="1"/>
</dbReference>
<organism evidence="11 12">
    <name type="scientific">Coccomyxa viridis</name>
    <dbReference type="NCBI Taxonomy" id="1274662"/>
    <lineage>
        <taxon>Eukaryota</taxon>
        <taxon>Viridiplantae</taxon>
        <taxon>Chlorophyta</taxon>
        <taxon>core chlorophytes</taxon>
        <taxon>Trebouxiophyceae</taxon>
        <taxon>Trebouxiophyceae incertae sedis</taxon>
        <taxon>Coccomyxaceae</taxon>
        <taxon>Coccomyxa</taxon>
    </lineage>
</organism>
<dbReference type="InterPro" id="IPR050205">
    <property type="entry name" value="CDPK_Ser/Thr_kinases"/>
</dbReference>
<evidence type="ECO:0000256" key="2">
    <source>
        <dbReference type="ARBA" id="ARBA00022679"/>
    </source>
</evidence>
<keyword evidence="4 8" id="KW-0547">Nucleotide-binding</keyword>
<evidence type="ECO:0000313" key="12">
    <source>
        <dbReference type="Proteomes" id="UP001314263"/>
    </source>
</evidence>
<dbReference type="GO" id="GO:0043226">
    <property type="term" value="C:organelle"/>
    <property type="evidence" value="ECO:0007669"/>
    <property type="project" value="UniProtKB-ARBA"/>
</dbReference>
<comment type="caution">
    <text evidence="11">The sequence shown here is derived from an EMBL/GenBank/DDBJ whole genome shotgun (WGS) entry which is preliminary data.</text>
</comment>
<keyword evidence="1" id="KW-0723">Serine/threonine-protein kinase</keyword>
<dbReference type="PROSITE" id="PS50222">
    <property type="entry name" value="EF_HAND_2"/>
    <property type="match status" value="4"/>
</dbReference>
<feature type="domain" description="EF-hand" evidence="10">
    <location>
        <begin position="533"/>
        <end position="568"/>
    </location>
</feature>
<proteinExistence type="predicted"/>
<evidence type="ECO:0000256" key="3">
    <source>
        <dbReference type="ARBA" id="ARBA00022737"/>
    </source>
</evidence>
<evidence type="ECO:0000313" key="11">
    <source>
        <dbReference type="EMBL" id="CAK0786453.1"/>
    </source>
</evidence>
<dbReference type="Gene3D" id="3.30.200.20">
    <property type="entry name" value="Phosphorylase Kinase, domain 1"/>
    <property type="match status" value="1"/>
</dbReference>
<dbReference type="AlphaFoldDB" id="A0AAV1IGI9"/>
<dbReference type="SMART" id="SM00054">
    <property type="entry name" value="EFh"/>
    <property type="match status" value="4"/>
</dbReference>
<dbReference type="SUPFAM" id="SSF47473">
    <property type="entry name" value="EF-hand"/>
    <property type="match status" value="1"/>
</dbReference>
<dbReference type="Proteomes" id="UP001314263">
    <property type="component" value="Unassembled WGS sequence"/>
</dbReference>
<keyword evidence="3" id="KW-0677">Repeat</keyword>
<reference evidence="11 12" key="1">
    <citation type="submission" date="2023-10" db="EMBL/GenBank/DDBJ databases">
        <authorList>
            <person name="Maclean D."/>
            <person name="Macfadyen A."/>
        </authorList>
    </citation>
    <scope>NUCLEOTIDE SEQUENCE [LARGE SCALE GENOMIC DNA]</scope>
</reference>
<keyword evidence="7 8" id="KW-0067">ATP-binding</keyword>
<evidence type="ECO:0000256" key="1">
    <source>
        <dbReference type="ARBA" id="ARBA00022527"/>
    </source>
</evidence>
<evidence type="ECO:0000256" key="8">
    <source>
        <dbReference type="PROSITE-ProRule" id="PRU10141"/>
    </source>
</evidence>
<dbReference type="PROSITE" id="PS00108">
    <property type="entry name" value="PROTEIN_KINASE_ST"/>
    <property type="match status" value="1"/>
</dbReference>
<dbReference type="PROSITE" id="PS00018">
    <property type="entry name" value="EF_HAND_1"/>
    <property type="match status" value="3"/>
</dbReference>
<dbReference type="Pfam" id="PF00069">
    <property type="entry name" value="Pkinase"/>
    <property type="match status" value="1"/>
</dbReference>
<dbReference type="InterPro" id="IPR002048">
    <property type="entry name" value="EF_hand_dom"/>
</dbReference>
<dbReference type="PANTHER" id="PTHR24349">
    <property type="entry name" value="SERINE/THREONINE-PROTEIN KINASE"/>
    <property type="match status" value="1"/>
</dbReference>
<name>A0AAV1IGI9_9CHLO</name>
<keyword evidence="5" id="KW-0418">Kinase</keyword>
<evidence type="ECO:0000256" key="7">
    <source>
        <dbReference type="ARBA" id="ARBA00022840"/>
    </source>
</evidence>
<dbReference type="GO" id="GO:0005509">
    <property type="term" value="F:calcium ion binding"/>
    <property type="evidence" value="ECO:0007669"/>
    <property type="project" value="InterPro"/>
</dbReference>
<sequence>MTPFRPFLGASRLQKGNACTHLLEEPQQRPYRRRAKRLRRCTGRTCPGLQIHCLLRADYAATACDSSVLRRPLKEELQPQDVKNVFDFARNLHEKYELGKILGAGSFGIVREALGKRTGLRFACKTIPKIPKRGKGTPRYLLKLQTEVDAMVQLGPSLDAVYLKGVFEDDENIHLVMELCAGGGILDRMRDGTLTEARVADIIRSVLRFIAQCHAKGIIYRDVKPDNFLFLTPEEKSPIRATDFGLSIRHWPEEGKLKSRSGTPVYMAPEVIMQEYGPPADLWSIGMLLYQLLTGTFPFWDSVQNLSLQQVWQAILTKKVDLDSRRLKSTISESARDLLRGLLVRDQDKRMTAAQALQHPWICEAGCAPDVPLEGTVMQRLQRHATYGHMKQLVLHIIAQGVIGSSDDGSQEHEMVAALRDLFEAMDTDRSGGLDANELAEGLLVRGYSVTREEMDQLIDRMDLNQDGTIAFDEFSSALVDWKKLQSEKSWERWVDDAFSKLDVNGDGFISMEEIMDKLPLETTDPDDDMESERFLQARRMLREADENGDGLVSREEFHDLFTRSTTPDVLQGYDSRWSAPKASNGVVAA</sequence>
<dbReference type="InterPro" id="IPR017441">
    <property type="entry name" value="Protein_kinase_ATP_BS"/>
</dbReference>
<evidence type="ECO:0000259" key="9">
    <source>
        <dbReference type="PROSITE" id="PS50011"/>
    </source>
</evidence>
<keyword evidence="6" id="KW-0106">Calcium</keyword>
<dbReference type="InterPro" id="IPR000719">
    <property type="entry name" value="Prot_kinase_dom"/>
</dbReference>
<dbReference type="CDD" id="cd05117">
    <property type="entry name" value="STKc_CAMK"/>
    <property type="match status" value="1"/>
</dbReference>
<dbReference type="Gene3D" id="1.10.510.10">
    <property type="entry name" value="Transferase(Phosphotransferase) domain 1"/>
    <property type="match status" value="1"/>
</dbReference>
<dbReference type="InterPro" id="IPR011992">
    <property type="entry name" value="EF-hand-dom_pair"/>
</dbReference>
<dbReference type="InterPro" id="IPR011009">
    <property type="entry name" value="Kinase-like_dom_sf"/>
</dbReference>
<dbReference type="FunFam" id="1.10.238.10:FF:000178">
    <property type="entry name" value="Calmodulin-2 A"/>
    <property type="match status" value="1"/>
</dbReference>
<dbReference type="PROSITE" id="PS50011">
    <property type="entry name" value="PROTEIN_KINASE_DOM"/>
    <property type="match status" value="1"/>
</dbReference>
<dbReference type="Pfam" id="PF13499">
    <property type="entry name" value="EF-hand_7"/>
    <property type="match status" value="2"/>
</dbReference>
<evidence type="ECO:0000256" key="5">
    <source>
        <dbReference type="ARBA" id="ARBA00022777"/>
    </source>
</evidence>
<dbReference type="InterPro" id="IPR018247">
    <property type="entry name" value="EF_Hand_1_Ca_BS"/>
</dbReference>
<accession>A0AAV1IGI9</accession>
<evidence type="ECO:0000259" key="10">
    <source>
        <dbReference type="PROSITE" id="PS50222"/>
    </source>
</evidence>
<protein>
    <recommendedName>
        <fullName evidence="13">Calcium-dependent protein kinase</fullName>
    </recommendedName>
</protein>
<evidence type="ECO:0008006" key="13">
    <source>
        <dbReference type="Google" id="ProtNLM"/>
    </source>
</evidence>
<keyword evidence="12" id="KW-1185">Reference proteome</keyword>
<dbReference type="GO" id="GO:0004674">
    <property type="term" value="F:protein serine/threonine kinase activity"/>
    <property type="evidence" value="ECO:0007669"/>
    <property type="project" value="UniProtKB-KW"/>
</dbReference>
<feature type="domain" description="Protein kinase" evidence="9">
    <location>
        <begin position="96"/>
        <end position="362"/>
    </location>
</feature>
<dbReference type="InterPro" id="IPR008271">
    <property type="entry name" value="Ser/Thr_kinase_AS"/>
</dbReference>